<dbReference type="EMBL" id="JBHSUB010000008">
    <property type="protein sequence ID" value="MFC6378182.1"/>
    <property type="molecule type" value="Genomic_DNA"/>
</dbReference>
<evidence type="ECO:0000313" key="2">
    <source>
        <dbReference type="Proteomes" id="UP001596230"/>
    </source>
</evidence>
<sequence length="65" mass="7063">MMTGNKIMNEPIASPSENPKQAALQVVIELVRAGKLSPLQGDASNMLSIYEQFKTHFEQESDAGA</sequence>
<proteinExistence type="predicted"/>
<keyword evidence="2" id="KW-1185">Reference proteome</keyword>
<dbReference type="Proteomes" id="UP001596230">
    <property type="component" value="Unassembled WGS sequence"/>
</dbReference>
<organism evidence="1 2">
    <name type="scientific">Tatumella terrea</name>
    <dbReference type="NCBI Taxonomy" id="419007"/>
    <lineage>
        <taxon>Bacteria</taxon>
        <taxon>Pseudomonadati</taxon>
        <taxon>Pseudomonadota</taxon>
        <taxon>Gammaproteobacteria</taxon>
        <taxon>Enterobacterales</taxon>
        <taxon>Erwiniaceae</taxon>
        <taxon>Tatumella</taxon>
    </lineage>
</organism>
<dbReference type="RefSeq" id="WP_212715251.1">
    <property type="nucleotide sequence ID" value="NZ_BAAAFX010000013.1"/>
</dbReference>
<evidence type="ECO:0000313" key="1">
    <source>
        <dbReference type="EMBL" id="MFC6378182.1"/>
    </source>
</evidence>
<gene>
    <name evidence="1" type="ORF">ACFP9W_08810</name>
</gene>
<name>A0ABW1W0K8_9GAMM</name>
<comment type="caution">
    <text evidence="1">The sequence shown here is derived from an EMBL/GenBank/DDBJ whole genome shotgun (WGS) entry which is preliminary data.</text>
</comment>
<reference evidence="2" key="1">
    <citation type="journal article" date="2019" name="Int. J. Syst. Evol. Microbiol.">
        <title>The Global Catalogue of Microorganisms (GCM) 10K type strain sequencing project: providing services to taxonomists for standard genome sequencing and annotation.</title>
        <authorList>
            <consortium name="The Broad Institute Genomics Platform"/>
            <consortium name="The Broad Institute Genome Sequencing Center for Infectious Disease"/>
            <person name="Wu L."/>
            <person name="Ma J."/>
        </authorList>
    </citation>
    <scope>NUCLEOTIDE SEQUENCE [LARGE SCALE GENOMIC DNA]</scope>
    <source>
        <strain evidence="2">CGMCC 1.18518</strain>
    </source>
</reference>
<protein>
    <submittedName>
        <fullName evidence="1">Uncharacterized protein</fullName>
    </submittedName>
</protein>
<accession>A0ABW1W0K8</accession>